<comment type="caution">
    <text evidence="2">The sequence shown here is derived from an EMBL/GenBank/DDBJ whole genome shotgun (WGS) entry which is preliminary data.</text>
</comment>
<dbReference type="GO" id="GO:0016747">
    <property type="term" value="F:acyltransferase activity, transferring groups other than amino-acyl groups"/>
    <property type="evidence" value="ECO:0007669"/>
    <property type="project" value="InterPro"/>
</dbReference>
<gene>
    <name evidence="2" type="ORF">Q75_16455</name>
</gene>
<dbReference type="OrthoDB" id="360261at2"/>
<evidence type="ECO:0000313" key="2">
    <source>
        <dbReference type="EMBL" id="KUP04175.1"/>
    </source>
</evidence>
<dbReference type="Gene3D" id="3.40.630.30">
    <property type="match status" value="1"/>
</dbReference>
<protein>
    <recommendedName>
        <fullName evidence="1">N-acetyltransferase domain-containing protein</fullName>
    </recommendedName>
</protein>
<dbReference type="EMBL" id="LDYG01000053">
    <property type="protein sequence ID" value="KUP04175.1"/>
    <property type="molecule type" value="Genomic_DNA"/>
</dbReference>
<dbReference type="Proteomes" id="UP000074108">
    <property type="component" value="Unassembled WGS sequence"/>
</dbReference>
<dbReference type="InterPro" id="IPR000182">
    <property type="entry name" value="GNAT_dom"/>
</dbReference>
<name>A0A147K4C5_9BACI</name>
<dbReference type="InterPro" id="IPR016181">
    <property type="entry name" value="Acyl_CoA_acyltransferase"/>
</dbReference>
<dbReference type="STRING" id="1150625.Q75_16455"/>
<dbReference type="Pfam" id="PF00583">
    <property type="entry name" value="Acetyltransf_1"/>
    <property type="match status" value="1"/>
</dbReference>
<evidence type="ECO:0000259" key="1">
    <source>
        <dbReference type="PROSITE" id="PS51186"/>
    </source>
</evidence>
<evidence type="ECO:0000313" key="3">
    <source>
        <dbReference type="Proteomes" id="UP000074108"/>
    </source>
</evidence>
<keyword evidence="3" id="KW-1185">Reference proteome</keyword>
<dbReference type="InterPro" id="IPR050276">
    <property type="entry name" value="MshD_Acetyltransferase"/>
</dbReference>
<accession>A0A147K4C5</accession>
<dbReference type="CDD" id="cd04301">
    <property type="entry name" value="NAT_SF"/>
    <property type="match status" value="1"/>
</dbReference>
<sequence length="154" mass="17786">MIREGTIEDMKELLVIYRELDELHRLKHPELFTEGEPRDLGYFLDLILDPKKLFLVAEEEGRLIGVAEGFILSKPAAGVQREMTWLHIDNIAVLSEFQGRGVGRSLLTIMKAWAKDQGVFRIELVVYEFNEAARIFYEREGFCGLSRQLVLTEE</sequence>
<dbReference type="PROSITE" id="PS51186">
    <property type="entry name" value="GNAT"/>
    <property type="match status" value="1"/>
</dbReference>
<organism evidence="2 3">
    <name type="scientific">Bacillus coahuilensis p1.1.43</name>
    <dbReference type="NCBI Taxonomy" id="1150625"/>
    <lineage>
        <taxon>Bacteria</taxon>
        <taxon>Bacillati</taxon>
        <taxon>Bacillota</taxon>
        <taxon>Bacilli</taxon>
        <taxon>Bacillales</taxon>
        <taxon>Bacillaceae</taxon>
        <taxon>Bacillus</taxon>
    </lineage>
</organism>
<proteinExistence type="predicted"/>
<reference evidence="2 3" key="1">
    <citation type="journal article" date="2016" name="Front. Microbiol.">
        <title>Microevolution Analysis of Bacillus coahuilensis Unveils Differences in Phosphorus Acquisition Strategies and Their Regulation.</title>
        <authorList>
            <person name="Gomez-Lunar Z."/>
            <person name="Hernandez-Gonzalez I."/>
            <person name="Rodriguez-Torres M.D."/>
            <person name="Souza V."/>
            <person name="Olmedo-Alvarez G."/>
        </authorList>
    </citation>
    <scope>NUCLEOTIDE SEQUENCE [LARGE SCALE GENOMIC DNA]</scope>
    <source>
        <strain evidence="3">p1.1.43</strain>
    </source>
</reference>
<dbReference type="AlphaFoldDB" id="A0A147K4C5"/>
<dbReference type="PANTHER" id="PTHR43617">
    <property type="entry name" value="L-AMINO ACID N-ACETYLTRANSFERASE"/>
    <property type="match status" value="1"/>
</dbReference>
<feature type="domain" description="N-acetyltransferase" evidence="1">
    <location>
        <begin position="1"/>
        <end position="154"/>
    </location>
</feature>
<dbReference type="SUPFAM" id="SSF55729">
    <property type="entry name" value="Acyl-CoA N-acyltransferases (Nat)"/>
    <property type="match status" value="1"/>
</dbReference>
<dbReference type="PATRIC" id="fig|1150625.3.peg.3453"/>
<dbReference type="RefSeq" id="WP_059283605.1">
    <property type="nucleotide sequence ID" value="NZ_LDYG01000053.1"/>
</dbReference>